<sequence length="288" mass="31749">MTIHPAKTHLYLGVRPVCSVVSYRIDINYGLLSEVGRAPLFSSPTHLTTDLLGNTLYCASYNGSCLSVSQIDEQGIAGAPVQIIDKLINCHSSNVDTNNRVVWVPCLKEDRIRLFHRAKVGTLMPYEPEAVQSRIGAGPRHMAFHYAGGYTYTINELDSTVTICTTNHPCIVQTIDIMSSHLDHGRWAADIHITPDGRWLYCSDRSASIIACFAVSENGRVLHLIGHYSTEIQPRGFNIDATGRYLIVSGQKSHHITVYGIDKQNGALNKLSRYAVGQGPMCVVIINL</sequence>
<keyword evidence="2" id="KW-0119">Carbohydrate metabolism</keyword>
<dbReference type="InterPro" id="IPR015943">
    <property type="entry name" value="WD40/YVTN_repeat-like_dom_sf"/>
</dbReference>
<protein>
    <submittedName>
        <fullName evidence="3">6-phosphogluconolactonase</fullName>
    </submittedName>
</protein>
<dbReference type="Gene3D" id="2.130.10.10">
    <property type="entry name" value="YVTN repeat-like/Quinoprotein amine dehydrogenase"/>
    <property type="match status" value="1"/>
</dbReference>
<dbReference type="InterPro" id="IPR050282">
    <property type="entry name" value="Cycloisomerase_2"/>
</dbReference>
<reference evidence="3 4" key="1">
    <citation type="submission" date="2017-06" db="EMBL/GenBank/DDBJ databases">
        <title>Metabolic interaction between xylem feeders and their symbionts.</title>
        <authorList>
            <person name="Chouaia B."/>
        </authorList>
    </citation>
    <scope>NUCLEOTIDE SEQUENCE [LARGE SCALE GENOMIC DNA]</scope>
    <source>
        <strain evidence="3 4">Gra</strain>
    </source>
</reference>
<dbReference type="GO" id="GO:0017057">
    <property type="term" value="F:6-phosphogluconolactonase activity"/>
    <property type="evidence" value="ECO:0007669"/>
    <property type="project" value="TreeGrafter"/>
</dbReference>
<dbReference type="AlphaFoldDB" id="A0A2N4XWK3"/>
<dbReference type="PANTHER" id="PTHR30344:SF1">
    <property type="entry name" value="6-PHOSPHOGLUCONOLACTONASE"/>
    <property type="match status" value="1"/>
</dbReference>
<keyword evidence="2" id="KW-0313">Glucose metabolism</keyword>
<gene>
    <name evidence="3" type="ORF">CEX73_02435</name>
</gene>
<dbReference type="NCBIfam" id="NF008258">
    <property type="entry name" value="PRK11028.1"/>
    <property type="match status" value="1"/>
</dbReference>
<accession>A0A2N4XWK3</accession>
<evidence type="ECO:0000256" key="1">
    <source>
        <dbReference type="ARBA" id="ARBA00005564"/>
    </source>
</evidence>
<dbReference type="GO" id="GO:0005829">
    <property type="term" value="C:cytosol"/>
    <property type="evidence" value="ECO:0007669"/>
    <property type="project" value="TreeGrafter"/>
</dbReference>
<dbReference type="InterPro" id="IPR019405">
    <property type="entry name" value="Lactonase_7-beta_prop"/>
</dbReference>
<dbReference type="GO" id="GO:0006006">
    <property type="term" value="P:glucose metabolic process"/>
    <property type="evidence" value="ECO:0007669"/>
    <property type="project" value="UniProtKB-KW"/>
</dbReference>
<organism evidence="3 4">
    <name type="scientific">Candidatus Palibaumannia cicadellinicola</name>
    <dbReference type="NCBI Taxonomy" id="186490"/>
    <lineage>
        <taxon>Bacteria</taxon>
        <taxon>Pseudomonadati</taxon>
        <taxon>Pseudomonadota</taxon>
        <taxon>Gammaproteobacteria</taxon>
        <taxon>Candidatus Palibaumannia</taxon>
    </lineage>
</organism>
<dbReference type="SUPFAM" id="SSF50974">
    <property type="entry name" value="Nitrous oxide reductase, N-terminal domain"/>
    <property type="match status" value="1"/>
</dbReference>
<dbReference type="InterPro" id="IPR011045">
    <property type="entry name" value="N2O_reductase_N"/>
</dbReference>
<evidence type="ECO:0000313" key="3">
    <source>
        <dbReference type="EMBL" id="PLK58410.1"/>
    </source>
</evidence>
<dbReference type="PANTHER" id="PTHR30344">
    <property type="entry name" value="6-PHOSPHOGLUCONOLACTONASE-RELATED"/>
    <property type="match status" value="1"/>
</dbReference>
<dbReference type="EMBL" id="NJPO01000129">
    <property type="protein sequence ID" value="PLK58410.1"/>
    <property type="molecule type" value="Genomic_DNA"/>
</dbReference>
<dbReference type="Proteomes" id="UP000234253">
    <property type="component" value="Unassembled WGS sequence"/>
</dbReference>
<comment type="caution">
    <text evidence="3">The sequence shown here is derived from an EMBL/GenBank/DDBJ whole genome shotgun (WGS) entry which is preliminary data.</text>
</comment>
<dbReference type="Pfam" id="PF10282">
    <property type="entry name" value="Lactonase"/>
    <property type="match status" value="1"/>
</dbReference>
<evidence type="ECO:0000256" key="2">
    <source>
        <dbReference type="ARBA" id="ARBA00022526"/>
    </source>
</evidence>
<comment type="similarity">
    <text evidence="1">Belongs to the cycloisomerase 2 family.</text>
</comment>
<name>A0A2N4XWK3_9GAMM</name>
<evidence type="ECO:0000313" key="4">
    <source>
        <dbReference type="Proteomes" id="UP000234253"/>
    </source>
</evidence>
<proteinExistence type="inferred from homology"/>